<feature type="signal peptide" evidence="1">
    <location>
        <begin position="1"/>
        <end position="35"/>
    </location>
</feature>
<protein>
    <submittedName>
        <fullName evidence="2">Energy transducer TonB</fullName>
    </submittedName>
</protein>
<evidence type="ECO:0000313" key="3">
    <source>
        <dbReference type="Proteomes" id="UP000738431"/>
    </source>
</evidence>
<keyword evidence="3" id="KW-1185">Reference proteome</keyword>
<keyword evidence="1" id="KW-0732">Signal</keyword>
<name>A0ABZ1CFB5_9BACT</name>
<reference evidence="2 3" key="1">
    <citation type="submission" date="2023-12" db="EMBL/GenBank/DDBJ databases">
        <title>Description of an unclassified Opitutus bacterium of Verrucomicrobiota.</title>
        <authorList>
            <person name="Zhang D.-F."/>
        </authorList>
    </citation>
    <scope>NUCLEOTIDE SEQUENCE [LARGE SCALE GENOMIC DNA]</scope>
    <source>
        <strain evidence="2 3">WL0086</strain>
    </source>
</reference>
<evidence type="ECO:0000313" key="2">
    <source>
        <dbReference type="EMBL" id="WRQ89918.1"/>
    </source>
</evidence>
<gene>
    <name evidence="2" type="ORF">K1X11_010915</name>
</gene>
<dbReference type="Proteomes" id="UP000738431">
    <property type="component" value="Chromosome"/>
</dbReference>
<dbReference type="Gene3D" id="2.60.120.260">
    <property type="entry name" value="Galactose-binding domain-like"/>
    <property type="match status" value="1"/>
</dbReference>
<accession>A0ABZ1CFB5</accession>
<feature type="chain" id="PRO_5046134775" evidence="1">
    <location>
        <begin position="36"/>
        <end position="578"/>
    </location>
</feature>
<sequence length="578" mass="63475">MNLTLHQPRWQRVFAVKSIGLVLAAVMVAVAPAAAKRPEWQDVAGNEIKGKPVEVLGPFALFKSGARAGQRVLLRGLAPEDAARLGAEMAERPARAASWADAAGDVTAELPNRVMRVEQDKLVLADLTAVPEPEVLVVLFGSHNDGESWRMLGNFEPTYRRLRAMYGDRVEALFYGVRHDAAQHARIAVTGQPRWLVTDYMSQRGMNTLSRFAPREGISMVALSREGVPLVSSTAKDLAEIQEFVDGLNEIMWLTDPTAPSSWPDRLHYLNAARPVWFAEGESAPVLVGDPLRDDGLRQRGITRIKAEIEVGADGRATEARIDGAAGVPEKWIHPLEQALVQAARFSPAVARGQAVAGTAPYDHVVSAADPLTPAEQAWLKGTAAIPLALRDWLVLKPVDVPEQMFSVVEGVNEDGVVMMSAFEADTAKVSRSSQMNAFDHDWFDDAAGGAAAVAPQAGDKQDVAGTELEWRSMQADEHGFVDLQSFERRDYCIGYAWTALESPQELDAWLAIGSDEGLKIWLNGELVHDRWVRRISKLDDDIVPLKLRAGENRILIKIQNATGDWSFVSRMRLRAPR</sequence>
<evidence type="ECO:0000256" key="1">
    <source>
        <dbReference type="SAM" id="SignalP"/>
    </source>
</evidence>
<dbReference type="EMBL" id="CP139781">
    <property type="protein sequence ID" value="WRQ89918.1"/>
    <property type="molecule type" value="Genomic_DNA"/>
</dbReference>
<organism evidence="2 3">
    <name type="scientific">Actomonas aquatica</name>
    <dbReference type="NCBI Taxonomy" id="2866162"/>
    <lineage>
        <taxon>Bacteria</taxon>
        <taxon>Pseudomonadati</taxon>
        <taxon>Verrucomicrobiota</taxon>
        <taxon>Opitutia</taxon>
        <taxon>Opitutales</taxon>
        <taxon>Opitutaceae</taxon>
        <taxon>Actomonas</taxon>
    </lineage>
</organism>
<dbReference type="RefSeq" id="WP_221032375.1">
    <property type="nucleotide sequence ID" value="NZ_CP139781.1"/>
</dbReference>
<proteinExistence type="predicted"/>